<dbReference type="STRING" id="1618369.UV54_C0043G0009"/>
<evidence type="ECO:0000313" key="4">
    <source>
        <dbReference type="EMBL" id="KKS79063.1"/>
    </source>
</evidence>
<proteinExistence type="predicted"/>
<evidence type="ECO:0000313" key="5">
    <source>
        <dbReference type="Proteomes" id="UP000034213"/>
    </source>
</evidence>
<dbReference type="FunFam" id="3.20.20.140:FF:000005">
    <property type="entry name" value="TatD family hydrolase"/>
    <property type="match status" value="1"/>
</dbReference>
<dbReference type="EMBL" id="LCEW01000043">
    <property type="protein sequence ID" value="KKS79063.1"/>
    <property type="molecule type" value="Genomic_DNA"/>
</dbReference>
<gene>
    <name evidence="4" type="ORF">UV54_C0043G0009</name>
</gene>
<keyword evidence="1 3" id="KW-0479">Metal-binding</keyword>
<feature type="binding site" evidence="3">
    <location>
        <position position="221"/>
    </location>
    <ligand>
        <name>a divalent metal cation</name>
        <dbReference type="ChEBI" id="CHEBI:60240"/>
        <label>1</label>
    </ligand>
</feature>
<dbReference type="PROSITE" id="PS01137">
    <property type="entry name" value="TATD_1"/>
    <property type="match status" value="1"/>
</dbReference>
<dbReference type="Proteomes" id="UP000034213">
    <property type="component" value="Unassembled WGS sequence"/>
</dbReference>
<dbReference type="InterPro" id="IPR032466">
    <property type="entry name" value="Metal_Hydrolase"/>
</dbReference>
<comment type="caution">
    <text evidence="4">The sequence shown here is derived from an EMBL/GenBank/DDBJ whole genome shotgun (WGS) entry which is preliminary data.</text>
</comment>
<dbReference type="GO" id="GO:0004536">
    <property type="term" value="F:DNA nuclease activity"/>
    <property type="evidence" value="ECO:0007669"/>
    <property type="project" value="InterPro"/>
</dbReference>
<dbReference type="GO" id="GO:0005829">
    <property type="term" value="C:cytosol"/>
    <property type="evidence" value="ECO:0007669"/>
    <property type="project" value="TreeGrafter"/>
</dbReference>
<dbReference type="Pfam" id="PF01026">
    <property type="entry name" value="TatD_DNase"/>
    <property type="match status" value="1"/>
</dbReference>
<accession>A0A0G1EWY0</accession>
<name>A0A0G1EWY0_9BACT</name>
<dbReference type="GO" id="GO:0016788">
    <property type="term" value="F:hydrolase activity, acting on ester bonds"/>
    <property type="evidence" value="ECO:0007669"/>
    <property type="project" value="InterPro"/>
</dbReference>
<evidence type="ECO:0000256" key="1">
    <source>
        <dbReference type="ARBA" id="ARBA00022723"/>
    </source>
</evidence>
<dbReference type="InterPro" id="IPR001130">
    <property type="entry name" value="TatD-like"/>
</dbReference>
<evidence type="ECO:0000256" key="2">
    <source>
        <dbReference type="ARBA" id="ARBA00022801"/>
    </source>
</evidence>
<dbReference type="PIRSF" id="PIRSF005902">
    <property type="entry name" value="DNase_TatD"/>
    <property type="match status" value="1"/>
</dbReference>
<dbReference type="CDD" id="cd01310">
    <property type="entry name" value="TatD_DNAse"/>
    <property type="match status" value="1"/>
</dbReference>
<dbReference type="InterPro" id="IPR018228">
    <property type="entry name" value="DNase_TatD-rel_CS"/>
</dbReference>
<dbReference type="SUPFAM" id="SSF51556">
    <property type="entry name" value="Metallo-dependent hydrolases"/>
    <property type="match status" value="1"/>
</dbReference>
<dbReference type="NCBIfam" id="TIGR00010">
    <property type="entry name" value="YchF/TatD family DNA exonuclease"/>
    <property type="match status" value="1"/>
</dbReference>
<organism evidence="4 5">
    <name type="scientific">Candidatus Beckwithbacteria bacterium GW2011_GWA2_43_10</name>
    <dbReference type="NCBI Taxonomy" id="1618369"/>
    <lineage>
        <taxon>Bacteria</taxon>
        <taxon>Candidatus Beckwithiibacteriota</taxon>
    </lineage>
</organism>
<evidence type="ECO:0000256" key="3">
    <source>
        <dbReference type="PIRSR" id="PIRSR005902-1"/>
    </source>
</evidence>
<dbReference type="PANTHER" id="PTHR46124">
    <property type="entry name" value="D-AMINOACYL-TRNA DEACYLASE"/>
    <property type="match status" value="1"/>
</dbReference>
<dbReference type="PROSITE" id="PS01090">
    <property type="entry name" value="TATD_2"/>
    <property type="match status" value="1"/>
</dbReference>
<feature type="binding site" evidence="3">
    <location>
        <position position="98"/>
    </location>
    <ligand>
        <name>a divalent metal cation</name>
        <dbReference type="ChEBI" id="CHEBI:60240"/>
        <label>1</label>
    </ligand>
</feature>
<protein>
    <submittedName>
        <fullName evidence="4">Metal-dependent DNA hydrolase of TatD family protein</fullName>
    </submittedName>
</protein>
<dbReference type="GO" id="GO:0046872">
    <property type="term" value="F:metal ion binding"/>
    <property type="evidence" value="ECO:0007669"/>
    <property type="project" value="UniProtKB-KW"/>
</dbReference>
<feature type="binding site" evidence="3">
    <location>
        <position position="6"/>
    </location>
    <ligand>
        <name>a divalent metal cation</name>
        <dbReference type="ChEBI" id="CHEBI:60240"/>
        <label>1</label>
    </ligand>
</feature>
<keyword evidence="2 4" id="KW-0378">Hydrolase</keyword>
<feature type="binding site" evidence="3">
    <location>
        <position position="145"/>
    </location>
    <ligand>
        <name>a divalent metal cation</name>
        <dbReference type="ChEBI" id="CHEBI:60240"/>
        <label>2</label>
    </ligand>
</feature>
<reference evidence="4 5" key="1">
    <citation type="journal article" date="2015" name="Nature">
        <title>rRNA introns, odd ribosomes, and small enigmatic genomes across a large radiation of phyla.</title>
        <authorList>
            <person name="Brown C.T."/>
            <person name="Hug L.A."/>
            <person name="Thomas B.C."/>
            <person name="Sharon I."/>
            <person name="Castelle C.J."/>
            <person name="Singh A."/>
            <person name="Wilkins M.J."/>
            <person name="Williams K.H."/>
            <person name="Banfield J.F."/>
        </authorList>
    </citation>
    <scope>NUCLEOTIDE SEQUENCE [LARGE SCALE GENOMIC DNA]</scope>
</reference>
<feature type="binding site" evidence="3">
    <location>
        <position position="173"/>
    </location>
    <ligand>
        <name>a divalent metal cation</name>
        <dbReference type="ChEBI" id="CHEBI:60240"/>
        <label>2</label>
    </ligand>
</feature>
<dbReference type="PANTHER" id="PTHR46124:SF2">
    <property type="entry name" value="D-AMINOACYL-TRNA DEACYLASE"/>
    <property type="match status" value="1"/>
</dbReference>
<sequence>MYIDTHCHLNFVAFKDDWKETADQCVKAGVKKMIVVGADLETSARAVEICEQHPALFAAVGVHPHHSHALRGITNFQFSIFKKLENLAKSKKVVAIGECGLDYHVYKKTKYLNEEITPEVKTLQKRLFGQQIQLAKKLELPMIIHNRAAGEETLDTLKHFCAGDGQYPRGVFHCISGSKKLLTKILDLDFYIGIDGNITYSQEVQTLATEAPLERILLETDAPYLSPKHDGSRNFPQSVKIAAQFLAKLKSTSINQIEAETTKNAEKLFKL</sequence>
<feature type="binding site" evidence="3">
    <location>
        <position position="8"/>
    </location>
    <ligand>
        <name>a divalent metal cation</name>
        <dbReference type="ChEBI" id="CHEBI:60240"/>
        <label>1</label>
    </ligand>
</feature>
<dbReference type="Gene3D" id="3.20.20.140">
    <property type="entry name" value="Metal-dependent hydrolases"/>
    <property type="match status" value="1"/>
</dbReference>
<dbReference type="InterPro" id="IPR015991">
    <property type="entry name" value="TatD/YcfH-like"/>
</dbReference>
<dbReference type="PATRIC" id="fig|1618369.3.peg.563"/>
<dbReference type="AlphaFoldDB" id="A0A0G1EWY0"/>